<accession>A0A8H7XYN7</accession>
<sequence length="387" mass="42633">MDSDYVPPPPAYSEQEFDRKISQATTLSLATPVPNVDADGWQRYDPYVFQNTPTLTSGATTSNTLNGSASFSPSRNTVSLFNDKSSSQSDQSSVRCLPSVVPLRIEKKTQSQYSSNVNRTFLDSSPHSCHPPSKSIASSTSKDPFPPNVLCEEIPAQKFTNVPAHPTHSSSYERTSYTSSVVCGHPQAHSVNDEDAFDPYREFQIPQPHPPARQSLPSIPRPHSAVPHPSSHTRSRSEAVNSPSTPRVQFDPLVAYGKANLTPITAIQAIHSSLPSPIRSDVQYDAYSFYNSSVSSKMAPIRPSQADIQYHESSYEQANRQVPNAHQFHQSQPPSWQSPSRPTSRYHNVPSTPRSVASSNSIRFSQYSTGSSRDSVLSTQSDPYHLQ</sequence>
<evidence type="ECO:0000313" key="2">
    <source>
        <dbReference type="EMBL" id="KAG5169242.1"/>
    </source>
</evidence>
<protein>
    <submittedName>
        <fullName evidence="2">Uncharacterized protein</fullName>
    </submittedName>
</protein>
<reference evidence="2" key="1">
    <citation type="submission" date="2021-02" db="EMBL/GenBank/DDBJ databases">
        <title>Psilocybe cubensis genome.</title>
        <authorList>
            <person name="Mckernan K.J."/>
            <person name="Crawford S."/>
            <person name="Trippe A."/>
            <person name="Kane L.T."/>
            <person name="Mclaughlin S."/>
        </authorList>
    </citation>
    <scope>NUCLEOTIDE SEQUENCE [LARGE SCALE GENOMIC DNA]</scope>
    <source>
        <strain evidence="2">MGC-MH-2018</strain>
    </source>
</reference>
<feature type="region of interest" description="Disordered" evidence="1">
    <location>
        <begin position="325"/>
        <end position="387"/>
    </location>
</feature>
<feature type="compositionally biased region" description="Low complexity" evidence="1">
    <location>
        <begin position="124"/>
        <end position="135"/>
    </location>
</feature>
<feature type="compositionally biased region" description="Polar residues" evidence="1">
    <location>
        <begin position="343"/>
        <end position="387"/>
    </location>
</feature>
<dbReference type="EMBL" id="JAFIQS010000005">
    <property type="protein sequence ID" value="KAG5169242.1"/>
    <property type="molecule type" value="Genomic_DNA"/>
</dbReference>
<gene>
    <name evidence="2" type="ORF">JR316_005798</name>
</gene>
<feature type="region of interest" description="Disordered" evidence="1">
    <location>
        <begin position="119"/>
        <end position="149"/>
    </location>
</feature>
<feature type="region of interest" description="Disordered" evidence="1">
    <location>
        <begin position="201"/>
        <end position="248"/>
    </location>
</feature>
<feature type="compositionally biased region" description="Low complexity" evidence="1">
    <location>
        <begin position="327"/>
        <end position="342"/>
    </location>
</feature>
<proteinExistence type="predicted"/>
<feature type="compositionally biased region" description="Polar residues" evidence="1">
    <location>
        <begin position="238"/>
        <end position="247"/>
    </location>
</feature>
<dbReference type="OrthoDB" id="2797886at2759"/>
<evidence type="ECO:0000256" key="1">
    <source>
        <dbReference type="SAM" id="MobiDB-lite"/>
    </source>
</evidence>
<organism evidence="2">
    <name type="scientific">Psilocybe cubensis</name>
    <name type="common">Psychedelic mushroom</name>
    <name type="synonym">Stropharia cubensis</name>
    <dbReference type="NCBI Taxonomy" id="181762"/>
    <lineage>
        <taxon>Eukaryota</taxon>
        <taxon>Fungi</taxon>
        <taxon>Dikarya</taxon>
        <taxon>Basidiomycota</taxon>
        <taxon>Agaricomycotina</taxon>
        <taxon>Agaricomycetes</taxon>
        <taxon>Agaricomycetidae</taxon>
        <taxon>Agaricales</taxon>
        <taxon>Agaricineae</taxon>
        <taxon>Strophariaceae</taxon>
        <taxon>Psilocybe</taxon>
    </lineage>
</organism>
<name>A0A8H7XYN7_PSICU</name>
<dbReference type="AlphaFoldDB" id="A0A8H7XYN7"/>
<comment type="caution">
    <text evidence="2">The sequence shown here is derived from an EMBL/GenBank/DDBJ whole genome shotgun (WGS) entry which is preliminary data.</text>
</comment>